<comment type="caution">
    <text evidence="2">The sequence shown here is derived from an EMBL/GenBank/DDBJ whole genome shotgun (WGS) entry which is preliminary data.</text>
</comment>
<dbReference type="OrthoDB" id="448232at2759"/>
<gene>
    <name evidence="2" type="ORF">C1SCF055_LOCUS1078</name>
    <name evidence="3" type="ORF">C1SCF055_LOCUS13434</name>
</gene>
<dbReference type="EMBL" id="CAMXCT020001041">
    <property type="protein sequence ID" value="CAL1139426.1"/>
    <property type="molecule type" value="Genomic_DNA"/>
</dbReference>
<reference evidence="2" key="1">
    <citation type="submission" date="2022-10" db="EMBL/GenBank/DDBJ databases">
        <authorList>
            <person name="Chen Y."/>
            <person name="Dougan E. K."/>
            <person name="Chan C."/>
            <person name="Rhodes N."/>
            <person name="Thang M."/>
        </authorList>
    </citation>
    <scope>NUCLEOTIDE SEQUENCE</scope>
</reference>
<sequence>MSLFGRWSELHRFDSLDAARNHFNVGDELWQAFTNIVGNFQDDLRLLSAFPRTGLLSGLGQAVLPDGRALTPVQATQIGLVWRLSRRVMAFQTGATEAEFQDIDPWQESTPSDTSRQNSTSSGVKEKVLKMAALIDQSDDSELLPPAAGEVTAWLQKYHAVMGAMPEESEEPSPNQLAALHKRVYKDDAPAYVDFGVFGPFERKLTKIQRCRIYTPLGDGTYLQRDLPGPPTYQGWLASWRVLKTACIMLDIASLASLEVYGKHIERLVTQWPSAWGLIYSAEDAARAERMAKLRRHFTVEASLGRQVPRDWNAQAPWSCLFIQLARDDTYWAEKVHVPASAWVASGARGQPVVATEAAVKAHHTFLDFKTRGKDINRAVVAKIQAEKENLRARIRREHHCVSLGRPAQEHVEIFHLALSVLQRSNEFINAASAFHRLTKTRRARRDDFDVNLTSPGHFEGLGKWWVVDRC</sequence>
<name>A0A9P1FD69_9DINO</name>
<keyword evidence="5" id="KW-1185">Reference proteome</keyword>
<proteinExistence type="predicted"/>
<accession>A0A9P1FD69</accession>
<dbReference type="Proteomes" id="UP001152797">
    <property type="component" value="Unassembled WGS sequence"/>
</dbReference>
<dbReference type="EMBL" id="CAMXCT010000014">
    <property type="protein sequence ID" value="CAI3972499.1"/>
    <property type="molecule type" value="Genomic_DNA"/>
</dbReference>
<dbReference type="AlphaFoldDB" id="A0A9P1FD69"/>
<protein>
    <submittedName>
        <fullName evidence="2">Uncharacterized protein</fullName>
    </submittedName>
</protein>
<feature type="compositionally biased region" description="Polar residues" evidence="1">
    <location>
        <begin position="107"/>
        <end position="123"/>
    </location>
</feature>
<evidence type="ECO:0000256" key="1">
    <source>
        <dbReference type="SAM" id="MobiDB-lite"/>
    </source>
</evidence>
<reference evidence="4" key="2">
    <citation type="submission" date="2024-04" db="EMBL/GenBank/DDBJ databases">
        <authorList>
            <person name="Chen Y."/>
            <person name="Shah S."/>
            <person name="Dougan E. K."/>
            <person name="Thang M."/>
            <person name="Chan C."/>
        </authorList>
    </citation>
    <scope>NUCLEOTIDE SEQUENCE [LARGE SCALE GENOMIC DNA]</scope>
</reference>
<organism evidence="2">
    <name type="scientific">Cladocopium goreaui</name>
    <dbReference type="NCBI Taxonomy" id="2562237"/>
    <lineage>
        <taxon>Eukaryota</taxon>
        <taxon>Sar</taxon>
        <taxon>Alveolata</taxon>
        <taxon>Dinophyceae</taxon>
        <taxon>Suessiales</taxon>
        <taxon>Symbiodiniaceae</taxon>
        <taxon>Cladocopium</taxon>
    </lineage>
</organism>
<feature type="region of interest" description="Disordered" evidence="1">
    <location>
        <begin position="100"/>
        <end position="124"/>
    </location>
</feature>
<evidence type="ECO:0000313" key="2">
    <source>
        <dbReference type="EMBL" id="CAI3972499.1"/>
    </source>
</evidence>
<dbReference type="EMBL" id="CAMXCT030000014">
    <property type="protein sequence ID" value="CAL4759811.1"/>
    <property type="molecule type" value="Genomic_DNA"/>
</dbReference>
<evidence type="ECO:0000313" key="5">
    <source>
        <dbReference type="Proteomes" id="UP001152797"/>
    </source>
</evidence>
<evidence type="ECO:0000313" key="4">
    <source>
        <dbReference type="EMBL" id="CAL1125874.1"/>
    </source>
</evidence>
<dbReference type="EMBL" id="CAMXCT030001041">
    <property type="protein sequence ID" value="CAL4773363.1"/>
    <property type="molecule type" value="Genomic_DNA"/>
</dbReference>
<dbReference type="EMBL" id="CAMXCT020000014">
    <property type="protein sequence ID" value="CAL1125874.1"/>
    <property type="molecule type" value="Genomic_DNA"/>
</dbReference>
<dbReference type="EMBL" id="CAMXCT010001041">
    <property type="protein sequence ID" value="CAI3986051.1"/>
    <property type="molecule type" value="Genomic_DNA"/>
</dbReference>
<evidence type="ECO:0000313" key="3">
    <source>
        <dbReference type="EMBL" id="CAI3986051.1"/>
    </source>
</evidence>